<organism evidence="9 10">
    <name type="scientific">Aquicella lusitana</name>
    <dbReference type="NCBI Taxonomy" id="254246"/>
    <lineage>
        <taxon>Bacteria</taxon>
        <taxon>Pseudomonadati</taxon>
        <taxon>Pseudomonadota</taxon>
        <taxon>Gammaproteobacteria</taxon>
        <taxon>Legionellales</taxon>
        <taxon>Coxiellaceae</taxon>
        <taxon>Aquicella</taxon>
    </lineage>
</organism>
<dbReference type="UniPathway" id="UPA01068">
    <property type="reaction ID" value="UER00304"/>
</dbReference>
<feature type="binding site" evidence="5 6">
    <location>
        <begin position="82"/>
        <end position="83"/>
    </location>
    <ligand>
        <name>FMN</name>
        <dbReference type="ChEBI" id="CHEBI:58210"/>
    </ligand>
</feature>
<evidence type="ECO:0000256" key="3">
    <source>
        <dbReference type="ARBA" id="ARBA00022643"/>
    </source>
</evidence>
<feature type="domain" description="Pyridoxine 5'-phosphate oxidase dimerisation C-terminal" evidence="8">
    <location>
        <begin position="178"/>
        <end position="218"/>
    </location>
</feature>
<dbReference type="GO" id="GO:0010181">
    <property type="term" value="F:FMN binding"/>
    <property type="evidence" value="ECO:0007669"/>
    <property type="project" value="UniProtKB-UniRule"/>
</dbReference>
<evidence type="ECO:0000259" key="7">
    <source>
        <dbReference type="Pfam" id="PF01243"/>
    </source>
</evidence>
<comment type="subunit">
    <text evidence="5">Homodimer.</text>
</comment>
<dbReference type="EMBL" id="QQAX01000016">
    <property type="protein sequence ID" value="RDI42062.1"/>
    <property type="molecule type" value="Genomic_DNA"/>
</dbReference>
<comment type="cofactor">
    <cofactor evidence="5 6">
        <name>FMN</name>
        <dbReference type="ChEBI" id="CHEBI:58210"/>
    </cofactor>
    <text evidence="5 6">Binds 1 FMN per subunit.</text>
</comment>
<evidence type="ECO:0000256" key="6">
    <source>
        <dbReference type="PIRSR" id="PIRSR000190-2"/>
    </source>
</evidence>
<evidence type="ECO:0000256" key="4">
    <source>
        <dbReference type="ARBA" id="ARBA00023002"/>
    </source>
</evidence>
<dbReference type="InterPro" id="IPR011576">
    <property type="entry name" value="Pyridox_Oxase_N"/>
</dbReference>
<feature type="binding site" evidence="5 6">
    <location>
        <position position="88"/>
    </location>
    <ligand>
        <name>FMN</name>
        <dbReference type="ChEBI" id="CHEBI:58210"/>
    </ligand>
</feature>
<keyword evidence="10" id="KW-1185">Reference proteome</keyword>
<feature type="binding site" evidence="5">
    <location>
        <position position="72"/>
    </location>
    <ligand>
        <name>substrate</name>
    </ligand>
</feature>
<name>A0A370GE40_9COXI</name>
<dbReference type="EC" id="1.4.3.5" evidence="5"/>
<protein>
    <recommendedName>
        <fullName evidence="5">Pyridoxine/pyridoxamine 5'-phosphate oxidase</fullName>
        <ecNumber evidence="5">1.4.3.5</ecNumber>
    </recommendedName>
    <alternativeName>
        <fullName evidence="5">PNP/PMP oxidase</fullName>
        <shortName evidence="5">PNPOx</shortName>
    </alternativeName>
    <alternativeName>
        <fullName evidence="5">Pyridoxal 5'-phosphate synthase</fullName>
    </alternativeName>
</protein>
<sequence length="218" mass="25733">MDLADLNRKIMNIKSNPRHQALRKKDAKADPFEQFVIWFNEALQFEPYPANAMVLATVDEKGEPDARVVLLKELESHCFIFYTNYESKKAKQLSKHNAAALNFYWPHTARQVRIRGKVKKVERSKSESYFATRPRETQLGAQAWIQSTVLANREELNTKFNEAEKKFSGRVIPCPDYWGGYALVPFEYEFFQSRDWRAHDRLLYILENQRWKIMRLAP</sequence>
<dbReference type="Proteomes" id="UP000254720">
    <property type="component" value="Unassembled WGS sequence"/>
</dbReference>
<keyword evidence="3 5" id="KW-0288">FMN</keyword>
<comment type="catalytic activity">
    <reaction evidence="5">
        <text>pyridoxine 5'-phosphate + O2 = pyridoxal 5'-phosphate + H2O2</text>
        <dbReference type="Rhea" id="RHEA:15149"/>
        <dbReference type="ChEBI" id="CHEBI:15379"/>
        <dbReference type="ChEBI" id="CHEBI:16240"/>
        <dbReference type="ChEBI" id="CHEBI:58589"/>
        <dbReference type="ChEBI" id="CHEBI:597326"/>
        <dbReference type="EC" id="1.4.3.5"/>
    </reaction>
</comment>
<dbReference type="InterPro" id="IPR019576">
    <property type="entry name" value="Pyridoxamine_oxidase_dimer_C"/>
</dbReference>
<evidence type="ECO:0000313" key="10">
    <source>
        <dbReference type="Proteomes" id="UP000254720"/>
    </source>
</evidence>
<feature type="binding site" evidence="5 6">
    <location>
        <position position="89"/>
    </location>
    <ligand>
        <name>FMN</name>
        <dbReference type="ChEBI" id="CHEBI:58210"/>
    </ligand>
</feature>
<dbReference type="PANTHER" id="PTHR10851">
    <property type="entry name" value="PYRIDOXINE-5-PHOSPHATE OXIDASE"/>
    <property type="match status" value="1"/>
</dbReference>
<feature type="binding site" evidence="5 6">
    <location>
        <begin position="67"/>
        <end position="72"/>
    </location>
    <ligand>
        <name>FMN</name>
        <dbReference type="ChEBI" id="CHEBI:58210"/>
    </ligand>
</feature>
<evidence type="ECO:0000313" key="9">
    <source>
        <dbReference type="EMBL" id="RDI42062.1"/>
    </source>
</evidence>
<comment type="caution">
    <text evidence="9">The sequence shown here is derived from an EMBL/GenBank/DDBJ whole genome shotgun (WGS) entry which is preliminary data.</text>
</comment>
<dbReference type="PANTHER" id="PTHR10851:SF0">
    <property type="entry name" value="PYRIDOXINE-5'-PHOSPHATE OXIDASE"/>
    <property type="match status" value="1"/>
</dbReference>
<evidence type="ECO:0000256" key="1">
    <source>
        <dbReference type="ARBA" id="ARBA00007301"/>
    </source>
</evidence>
<reference evidence="9 10" key="1">
    <citation type="submission" date="2018-07" db="EMBL/GenBank/DDBJ databases">
        <title>Genomic Encyclopedia of Type Strains, Phase IV (KMG-IV): sequencing the most valuable type-strain genomes for metagenomic binning, comparative biology and taxonomic classification.</title>
        <authorList>
            <person name="Goeker M."/>
        </authorList>
    </citation>
    <scope>NUCLEOTIDE SEQUENCE [LARGE SCALE GENOMIC DNA]</scope>
    <source>
        <strain evidence="9 10">DSM 16500</strain>
    </source>
</reference>
<feature type="binding site" evidence="5 6">
    <location>
        <position position="201"/>
    </location>
    <ligand>
        <name>FMN</name>
        <dbReference type="ChEBI" id="CHEBI:58210"/>
    </ligand>
</feature>
<comment type="pathway">
    <text evidence="5">Cofactor metabolism; pyridoxal 5'-phosphate salvage; pyridoxal 5'-phosphate from pyridoxine 5'-phosphate: step 1/1.</text>
</comment>
<keyword evidence="4 5" id="KW-0560">Oxidoreductase</keyword>
<evidence type="ECO:0000256" key="5">
    <source>
        <dbReference type="HAMAP-Rule" id="MF_01629"/>
    </source>
</evidence>
<keyword evidence="2 5" id="KW-0285">Flavoprotein</keyword>
<comment type="similarity">
    <text evidence="1 5">Belongs to the pyridoxamine 5'-phosphate oxidase family.</text>
</comment>
<dbReference type="Pfam" id="PF10590">
    <property type="entry name" value="PNP_phzG_C"/>
    <property type="match status" value="1"/>
</dbReference>
<comment type="catalytic activity">
    <reaction evidence="5">
        <text>pyridoxamine 5'-phosphate + O2 + H2O = pyridoxal 5'-phosphate + H2O2 + NH4(+)</text>
        <dbReference type="Rhea" id="RHEA:15817"/>
        <dbReference type="ChEBI" id="CHEBI:15377"/>
        <dbReference type="ChEBI" id="CHEBI:15379"/>
        <dbReference type="ChEBI" id="CHEBI:16240"/>
        <dbReference type="ChEBI" id="CHEBI:28938"/>
        <dbReference type="ChEBI" id="CHEBI:58451"/>
        <dbReference type="ChEBI" id="CHEBI:597326"/>
        <dbReference type="EC" id="1.4.3.5"/>
    </reaction>
</comment>
<feature type="binding site" evidence="5">
    <location>
        <begin position="197"/>
        <end position="199"/>
    </location>
    <ligand>
        <name>substrate</name>
    </ligand>
</feature>
<dbReference type="GO" id="GO:0004733">
    <property type="term" value="F:pyridoxamine phosphate oxidase activity"/>
    <property type="evidence" value="ECO:0007669"/>
    <property type="project" value="UniProtKB-UniRule"/>
</dbReference>
<dbReference type="Gene3D" id="2.30.110.10">
    <property type="entry name" value="Electron Transport, Fmn-binding Protein, Chain A"/>
    <property type="match status" value="1"/>
</dbReference>
<feature type="binding site" evidence="5">
    <location>
        <position position="129"/>
    </location>
    <ligand>
        <name>substrate</name>
    </ligand>
</feature>
<dbReference type="NCBIfam" id="TIGR00558">
    <property type="entry name" value="pdxH"/>
    <property type="match status" value="1"/>
</dbReference>
<keyword evidence="5" id="KW-0664">Pyridoxine biosynthesis</keyword>
<dbReference type="PIRSF" id="PIRSF000190">
    <property type="entry name" value="Pyd_amn-ph_oxd"/>
    <property type="match status" value="1"/>
</dbReference>
<evidence type="ECO:0000259" key="8">
    <source>
        <dbReference type="Pfam" id="PF10590"/>
    </source>
</evidence>
<gene>
    <name evidence="5" type="primary">pdxH</name>
    <name evidence="9" type="ORF">C8D86_11616</name>
</gene>
<dbReference type="GO" id="GO:0008615">
    <property type="term" value="P:pyridoxine biosynthetic process"/>
    <property type="evidence" value="ECO:0007669"/>
    <property type="project" value="UniProtKB-UniRule"/>
</dbReference>
<accession>A0A370GE40</accession>
<dbReference type="SUPFAM" id="SSF50475">
    <property type="entry name" value="FMN-binding split barrel"/>
    <property type="match status" value="1"/>
</dbReference>
<dbReference type="InterPro" id="IPR012349">
    <property type="entry name" value="Split_barrel_FMN-bd"/>
</dbReference>
<proteinExistence type="inferred from homology"/>
<dbReference type="NCBIfam" id="NF004231">
    <property type="entry name" value="PRK05679.1"/>
    <property type="match status" value="1"/>
</dbReference>
<feature type="domain" description="Pyridoxamine 5'-phosphate oxidase N-terminal" evidence="7">
    <location>
        <begin position="50"/>
        <end position="164"/>
    </location>
</feature>
<feature type="binding site" evidence="5 6">
    <location>
        <position position="111"/>
    </location>
    <ligand>
        <name>FMN</name>
        <dbReference type="ChEBI" id="CHEBI:58210"/>
    </ligand>
</feature>
<comment type="caution">
    <text evidence="5">Lacks conserved residue(s) required for the propagation of feature annotation.</text>
</comment>
<comment type="pathway">
    <text evidence="5">Cofactor metabolism; pyridoxal 5'-phosphate salvage; pyridoxal 5'-phosphate from pyridoxamine 5'-phosphate: step 1/1.</text>
</comment>
<feature type="binding site" evidence="5 6">
    <location>
        <begin position="146"/>
        <end position="147"/>
    </location>
    <ligand>
        <name>FMN</name>
        <dbReference type="ChEBI" id="CHEBI:58210"/>
    </ligand>
</feature>
<dbReference type="HAMAP" id="MF_01629">
    <property type="entry name" value="PdxH"/>
    <property type="match status" value="1"/>
</dbReference>
<dbReference type="InterPro" id="IPR000659">
    <property type="entry name" value="Pyridox_Oxase"/>
</dbReference>
<feature type="binding site" evidence="5">
    <location>
        <position position="133"/>
    </location>
    <ligand>
        <name>substrate</name>
    </ligand>
</feature>
<comment type="function">
    <text evidence="5">Catalyzes the oxidation of either pyridoxine 5'-phosphate (PNP) or pyridoxamine 5'-phosphate (PMP) into pyridoxal 5'-phosphate (PLP).</text>
</comment>
<evidence type="ECO:0000256" key="2">
    <source>
        <dbReference type="ARBA" id="ARBA00022630"/>
    </source>
</evidence>
<dbReference type="AlphaFoldDB" id="A0A370GE40"/>
<dbReference type="Pfam" id="PF01243">
    <property type="entry name" value="PNPOx_N"/>
    <property type="match status" value="1"/>
</dbReference>